<proteinExistence type="predicted"/>
<name>A0ABW5J3D8_9BACT</name>
<dbReference type="RefSeq" id="WP_340236273.1">
    <property type="nucleotide sequence ID" value="NZ_JBBEWC010000006.1"/>
</dbReference>
<organism evidence="2 3">
    <name type="scientific">Emticicia soli</name>
    <dbReference type="NCBI Taxonomy" id="2027878"/>
    <lineage>
        <taxon>Bacteria</taxon>
        <taxon>Pseudomonadati</taxon>
        <taxon>Bacteroidota</taxon>
        <taxon>Cytophagia</taxon>
        <taxon>Cytophagales</taxon>
        <taxon>Leadbetterellaceae</taxon>
        <taxon>Emticicia</taxon>
    </lineage>
</organism>
<feature type="domain" description="Alginate export" evidence="1">
    <location>
        <begin position="69"/>
        <end position="170"/>
    </location>
</feature>
<evidence type="ECO:0000259" key="1">
    <source>
        <dbReference type="Pfam" id="PF13372"/>
    </source>
</evidence>
<dbReference type="InterPro" id="IPR025388">
    <property type="entry name" value="Alginate_export_dom"/>
</dbReference>
<keyword evidence="3" id="KW-1185">Reference proteome</keyword>
<comment type="caution">
    <text evidence="2">The sequence shown here is derived from an EMBL/GenBank/DDBJ whole genome shotgun (WGS) entry which is preliminary data.</text>
</comment>
<sequence length="511" mass="56726">MKKNLLRKFTLALFFIVFFGGVSYSQFSLTGQLRTRTEIRDGLGNLALINAKPAAFTSQRTRLTFGYKWDRLTMGVSVQDIRVWGQDASSISSNDGARLGVHEAWAELVLANAADTSIKFKALQYLSLKIGRQELVYDDVRLLGNLDWLQQARRFDAALLKAQHKGWLLDIGGGFNQNSDGFGVNGTYYVGGNVPLAVLSSKGVSLNTPAGFLPTNGKNGAPVLLNAVSTNGQNQQFKSFQMAYLARKFQQTKLSVLFFKDDFSKFRIDSIGNAANGYAYGRRYDQTGVNSRLTYGAMLTGSNSLNKLNKVQWQVFGYLQSGKDRDGLSIKSAYHYGANFMIQRGALSFGPGYEVLSGNDGFKQKAGETHRFDPLYGTPHKHWGYMDYFYVGTGAPAGGLQDAFFKFKHVNKRLTSTLDIHYFALAAATPNKMLDAPASARISPMLGLEYDLVLNYALNKFTSIEAGYALMQGNNSLEYVKQNSMDKTRKTGQWGYLMLNIRPEFFASAKK</sequence>
<dbReference type="Pfam" id="PF13372">
    <property type="entry name" value="Alginate_exp"/>
    <property type="match status" value="1"/>
</dbReference>
<reference evidence="3" key="1">
    <citation type="journal article" date="2019" name="Int. J. Syst. Evol. Microbiol.">
        <title>The Global Catalogue of Microorganisms (GCM) 10K type strain sequencing project: providing services to taxonomists for standard genome sequencing and annotation.</title>
        <authorList>
            <consortium name="The Broad Institute Genomics Platform"/>
            <consortium name="The Broad Institute Genome Sequencing Center for Infectious Disease"/>
            <person name="Wu L."/>
            <person name="Ma J."/>
        </authorList>
    </citation>
    <scope>NUCLEOTIDE SEQUENCE [LARGE SCALE GENOMIC DNA]</scope>
    <source>
        <strain evidence="3">KCTC 52344</strain>
    </source>
</reference>
<evidence type="ECO:0000313" key="3">
    <source>
        <dbReference type="Proteomes" id="UP001597510"/>
    </source>
</evidence>
<evidence type="ECO:0000313" key="2">
    <source>
        <dbReference type="EMBL" id="MFD2519872.1"/>
    </source>
</evidence>
<protein>
    <submittedName>
        <fullName evidence="2">Alginate export family protein</fullName>
    </submittedName>
</protein>
<gene>
    <name evidence="2" type="ORF">ACFSR2_03185</name>
</gene>
<accession>A0ABW5J3D8</accession>
<dbReference type="Proteomes" id="UP001597510">
    <property type="component" value="Unassembled WGS sequence"/>
</dbReference>
<dbReference type="EMBL" id="JBHULC010000003">
    <property type="protein sequence ID" value="MFD2519872.1"/>
    <property type="molecule type" value="Genomic_DNA"/>
</dbReference>